<dbReference type="Gene3D" id="3.40.50.720">
    <property type="entry name" value="NAD(P)-binding Rossmann-like Domain"/>
    <property type="match status" value="1"/>
</dbReference>
<dbReference type="Proteomes" id="UP000294664">
    <property type="component" value="Unassembled WGS sequence"/>
</dbReference>
<dbReference type="PANTHER" id="PTHR44196:SF1">
    <property type="entry name" value="DEHYDROGENASE_REDUCTASE SDR FAMILY MEMBER 7B"/>
    <property type="match status" value="1"/>
</dbReference>
<gene>
    <name evidence="3" type="ORF">EDC64_11413</name>
</gene>
<dbReference type="PANTHER" id="PTHR44196">
    <property type="entry name" value="DEHYDROGENASE/REDUCTASE SDR FAMILY MEMBER 7B"/>
    <property type="match status" value="1"/>
</dbReference>
<dbReference type="GO" id="GO:0016020">
    <property type="term" value="C:membrane"/>
    <property type="evidence" value="ECO:0007669"/>
    <property type="project" value="TreeGrafter"/>
</dbReference>
<dbReference type="SUPFAM" id="SSF51735">
    <property type="entry name" value="NAD(P)-binding Rossmann-fold domains"/>
    <property type="match status" value="1"/>
</dbReference>
<evidence type="ECO:0000313" key="3">
    <source>
        <dbReference type="EMBL" id="TCT02153.1"/>
    </source>
</evidence>
<dbReference type="OrthoDB" id="335726at2"/>
<keyword evidence="2" id="KW-0560">Oxidoreductase</keyword>
<comment type="caution">
    <text evidence="3">The sequence shown here is derived from an EMBL/GenBank/DDBJ whole genome shotgun (WGS) entry which is preliminary data.</text>
</comment>
<sequence length="245" mass="25951">MAPQTLLLIGATSDIGRAIALRFAAAGWRLQFAARDLDEAARTADDVAARTGAAATLHRLDILEDDAFPAFLDGLPALPDAAVCVVGLLGDQARGEIDPAHARLVLRSNFEGPALLLGAIATRFSARGTGAIIGVSSVAGERGRGSNYLYGAAKAGFTAFLSGLRNRLAPRGIRVITVKPGFVRTRMTAHLKLPPLLTATPDDVAKAVAAAMAGRRDVVYARPVWRLVMTLVRLLPEPLFKRLKL</sequence>
<dbReference type="GO" id="GO:0016491">
    <property type="term" value="F:oxidoreductase activity"/>
    <property type="evidence" value="ECO:0007669"/>
    <property type="project" value="UniProtKB-KW"/>
</dbReference>
<dbReference type="PRINTS" id="PR00081">
    <property type="entry name" value="GDHRDH"/>
</dbReference>
<dbReference type="EMBL" id="SMAI01000014">
    <property type="protein sequence ID" value="TCT02153.1"/>
    <property type="molecule type" value="Genomic_DNA"/>
</dbReference>
<keyword evidence="4" id="KW-1185">Reference proteome</keyword>
<comment type="similarity">
    <text evidence="1">Belongs to the short-chain dehydrogenases/reductases (SDR) family.</text>
</comment>
<evidence type="ECO:0000256" key="1">
    <source>
        <dbReference type="ARBA" id="ARBA00006484"/>
    </source>
</evidence>
<dbReference type="CDD" id="cd05233">
    <property type="entry name" value="SDR_c"/>
    <property type="match status" value="1"/>
</dbReference>
<accession>A0A4R3LNV8</accession>
<evidence type="ECO:0000313" key="4">
    <source>
        <dbReference type="Proteomes" id="UP000294664"/>
    </source>
</evidence>
<protein>
    <submittedName>
        <fullName evidence="3">Short-subunit dehydrogenase</fullName>
    </submittedName>
</protein>
<name>A0A4R3LNV8_9HYPH</name>
<dbReference type="Pfam" id="PF00106">
    <property type="entry name" value="adh_short"/>
    <property type="match status" value="1"/>
</dbReference>
<dbReference type="InterPro" id="IPR002347">
    <property type="entry name" value="SDR_fam"/>
</dbReference>
<evidence type="ECO:0000256" key="2">
    <source>
        <dbReference type="ARBA" id="ARBA00023002"/>
    </source>
</evidence>
<dbReference type="InterPro" id="IPR036291">
    <property type="entry name" value="NAD(P)-bd_dom_sf"/>
</dbReference>
<proteinExistence type="inferred from homology"/>
<dbReference type="RefSeq" id="WP_132034211.1">
    <property type="nucleotide sequence ID" value="NZ_SMAI01000014.1"/>
</dbReference>
<organism evidence="3 4">
    <name type="scientific">Aquabacter spiritensis</name>
    <dbReference type="NCBI Taxonomy" id="933073"/>
    <lineage>
        <taxon>Bacteria</taxon>
        <taxon>Pseudomonadati</taxon>
        <taxon>Pseudomonadota</taxon>
        <taxon>Alphaproteobacteria</taxon>
        <taxon>Hyphomicrobiales</taxon>
        <taxon>Xanthobacteraceae</taxon>
        <taxon>Aquabacter</taxon>
    </lineage>
</organism>
<reference evidence="3 4" key="1">
    <citation type="submission" date="2019-03" db="EMBL/GenBank/DDBJ databases">
        <title>Genomic Encyclopedia of Type Strains, Phase IV (KMG-IV): sequencing the most valuable type-strain genomes for metagenomic binning, comparative biology and taxonomic classification.</title>
        <authorList>
            <person name="Goeker M."/>
        </authorList>
    </citation>
    <scope>NUCLEOTIDE SEQUENCE [LARGE SCALE GENOMIC DNA]</scope>
    <source>
        <strain evidence="3 4">DSM 9035</strain>
    </source>
</reference>
<dbReference type="NCBIfam" id="NF005489">
    <property type="entry name" value="PRK07102.1"/>
    <property type="match status" value="1"/>
</dbReference>
<dbReference type="AlphaFoldDB" id="A0A4R3LNV8"/>